<dbReference type="OrthoDB" id="417952at2759"/>
<dbReference type="InterPro" id="IPR036412">
    <property type="entry name" value="HAD-like_sf"/>
</dbReference>
<evidence type="ECO:0000313" key="1">
    <source>
        <dbReference type="EMBL" id="GBG80388.1"/>
    </source>
</evidence>
<protein>
    <submittedName>
        <fullName evidence="1">Uncharacterized protein</fullName>
    </submittedName>
</protein>
<reference evidence="1 2" key="1">
    <citation type="journal article" date="2018" name="Cell">
        <title>The Chara Genome: Secondary Complexity and Implications for Plant Terrestrialization.</title>
        <authorList>
            <person name="Nishiyama T."/>
            <person name="Sakayama H."/>
            <person name="Vries J.D."/>
            <person name="Buschmann H."/>
            <person name="Saint-Marcoux D."/>
            <person name="Ullrich K.K."/>
            <person name="Haas F.B."/>
            <person name="Vanderstraeten L."/>
            <person name="Becker D."/>
            <person name="Lang D."/>
            <person name="Vosolsobe S."/>
            <person name="Rombauts S."/>
            <person name="Wilhelmsson P.K.I."/>
            <person name="Janitza P."/>
            <person name="Kern R."/>
            <person name="Heyl A."/>
            <person name="Rumpler F."/>
            <person name="Villalobos L.I.A.C."/>
            <person name="Clay J.M."/>
            <person name="Skokan R."/>
            <person name="Toyoda A."/>
            <person name="Suzuki Y."/>
            <person name="Kagoshima H."/>
            <person name="Schijlen E."/>
            <person name="Tajeshwar N."/>
            <person name="Catarino B."/>
            <person name="Hetherington A.J."/>
            <person name="Saltykova A."/>
            <person name="Bonnot C."/>
            <person name="Breuninger H."/>
            <person name="Symeonidi A."/>
            <person name="Radhakrishnan G.V."/>
            <person name="Van Nieuwerburgh F."/>
            <person name="Deforce D."/>
            <person name="Chang C."/>
            <person name="Karol K.G."/>
            <person name="Hedrich R."/>
            <person name="Ulvskov P."/>
            <person name="Glockner G."/>
            <person name="Delwiche C.F."/>
            <person name="Petrasek J."/>
            <person name="Van de Peer Y."/>
            <person name="Friml J."/>
            <person name="Beilby M."/>
            <person name="Dolan L."/>
            <person name="Kohara Y."/>
            <person name="Sugano S."/>
            <person name="Fujiyama A."/>
            <person name="Delaux P.-M."/>
            <person name="Quint M."/>
            <person name="TheiBen G."/>
            <person name="Hagemann M."/>
            <person name="Harholt J."/>
            <person name="Dunand C."/>
            <person name="Zachgo S."/>
            <person name="Langdale J."/>
            <person name="Maumus F."/>
            <person name="Straeten D.V.D."/>
            <person name="Gould S.B."/>
            <person name="Rensing S.A."/>
        </authorList>
    </citation>
    <scope>NUCLEOTIDE SEQUENCE [LARGE SCALE GENOMIC DNA]</scope>
    <source>
        <strain evidence="1 2">S276</strain>
    </source>
</reference>
<dbReference type="SUPFAM" id="SSF56784">
    <property type="entry name" value="HAD-like"/>
    <property type="match status" value="1"/>
</dbReference>
<dbReference type="GO" id="GO:0000323">
    <property type="term" value="C:lytic vacuole"/>
    <property type="evidence" value="ECO:0007669"/>
    <property type="project" value="TreeGrafter"/>
</dbReference>
<dbReference type="GO" id="GO:0035493">
    <property type="term" value="P:SNARE complex assembly"/>
    <property type="evidence" value="ECO:0007669"/>
    <property type="project" value="TreeGrafter"/>
</dbReference>
<keyword evidence="2" id="KW-1185">Reference proteome</keyword>
<accession>A0A388LDK7</accession>
<gene>
    <name evidence="1" type="ORF">CBR_g30756</name>
</gene>
<dbReference type="OMA" id="WEMPVLI"/>
<comment type="caution">
    <text evidence="1">The sequence shown here is derived from an EMBL/GenBank/DDBJ whole genome shotgun (WGS) entry which is preliminary data.</text>
</comment>
<dbReference type="Gene3D" id="3.40.50.1000">
    <property type="entry name" value="HAD superfamily/HAD-like"/>
    <property type="match status" value="1"/>
</dbReference>
<dbReference type="AlphaFoldDB" id="A0A388LDK7"/>
<dbReference type="PANTHER" id="PTHR15157">
    <property type="entry name" value="UV RADIATION RESISTANCE-ASSOCIATED GENE PROTEIN"/>
    <property type="match status" value="1"/>
</dbReference>
<organism evidence="1 2">
    <name type="scientific">Chara braunii</name>
    <name type="common">Braun's stonewort</name>
    <dbReference type="NCBI Taxonomy" id="69332"/>
    <lineage>
        <taxon>Eukaryota</taxon>
        <taxon>Viridiplantae</taxon>
        <taxon>Streptophyta</taxon>
        <taxon>Charophyceae</taxon>
        <taxon>Charales</taxon>
        <taxon>Characeae</taxon>
        <taxon>Chara</taxon>
    </lineage>
</organism>
<dbReference type="EMBL" id="BFEA01000344">
    <property type="protein sequence ID" value="GBG80388.1"/>
    <property type="molecule type" value="Genomic_DNA"/>
</dbReference>
<dbReference type="Gramene" id="GBG80388">
    <property type="protein sequence ID" value="GBG80388"/>
    <property type="gene ID" value="CBR_g30756"/>
</dbReference>
<dbReference type="InterPro" id="IPR023214">
    <property type="entry name" value="HAD_sf"/>
</dbReference>
<name>A0A388LDK7_CHABU</name>
<dbReference type="PANTHER" id="PTHR15157:SF25">
    <property type="entry name" value="OS07G0418000 PROTEIN"/>
    <property type="match status" value="1"/>
</dbReference>
<sequence length="294" mass="32468">MGHVYALDFDGVLCDSCGESSLAAVKAAKVRWPSVLAGISPSVEQWIVDRMRDVRPVVETGYENVLLVRLLLEMKRWQLTGGGSSSVDAGMDGAADVQRVSSVVESGQLKDINGILSGWQSIKPVIMKEWGEEGKREELVDLFGSIRDNWMQTDLAGWLGTNRIYPGVADALRFAASPIYIVTTKQTRFALALLKDLAGVDFPEDRIFGLGTGPKVRVLEQLQSRAEHNGCELHFVEDRVLTLENVIQVPTLSKWHLYLGTWGYNTAEERARAMSCGSGRIQLVDLPTFCAKLK</sequence>
<dbReference type="Proteomes" id="UP000265515">
    <property type="component" value="Unassembled WGS sequence"/>
</dbReference>
<evidence type="ECO:0000313" key="2">
    <source>
        <dbReference type="Proteomes" id="UP000265515"/>
    </source>
</evidence>
<dbReference type="GO" id="GO:0000149">
    <property type="term" value="F:SNARE binding"/>
    <property type="evidence" value="ECO:0007669"/>
    <property type="project" value="TreeGrafter"/>
</dbReference>
<dbReference type="GO" id="GO:0005768">
    <property type="term" value="C:endosome"/>
    <property type="evidence" value="ECO:0007669"/>
    <property type="project" value="TreeGrafter"/>
</dbReference>
<proteinExistence type="predicted"/>